<dbReference type="GO" id="GO:0005886">
    <property type="term" value="C:plasma membrane"/>
    <property type="evidence" value="ECO:0007669"/>
    <property type="project" value="UniProtKB-SubCell"/>
</dbReference>
<evidence type="ECO:0000256" key="3">
    <source>
        <dbReference type="ARBA" id="ARBA00022475"/>
    </source>
</evidence>
<evidence type="ECO:0000313" key="12">
    <source>
        <dbReference type="Proteomes" id="UP000593626"/>
    </source>
</evidence>
<sequence>MMNLNQKAFTLIEMMIVMLVITVILAITIPNIFNQRQAVESKGCDAYIRVVESQVQSYKMKYEVIPAVSNLKEVGFIQGEELKCPDGRSISIQETGQVTVDAASEL</sequence>
<evidence type="ECO:0000256" key="9">
    <source>
        <dbReference type="ARBA" id="ARBA00043982"/>
    </source>
</evidence>
<reference evidence="11 12" key="1">
    <citation type="submission" date="2019-07" db="EMBL/GenBank/DDBJ databases">
        <title>Genome sequence of 2 isolates from Red Sea Mangroves.</title>
        <authorList>
            <person name="Sefrji F."/>
            <person name="Michoud G."/>
            <person name="Merlino G."/>
            <person name="Daffonchio D."/>
        </authorList>
    </citation>
    <scope>NUCLEOTIDE SEQUENCE [LARGE SCALE GENOMIC DNA]</scope>
    <source>
        <strain evidence="11 12">R1DC41</strain>
    </source>
</reference>
<dbReference type="NCBIfam" id="TIGR02532">
    <property type="entry name" value="IV_pilin_GFxxxE"/>
    <property type="match status" value="1"/>
</dbReference>
<dbReference type="KEGG" id="mcui:G8O30_07740"/>
<accession>A0A7S8CBD0</accession>
<dbReference type="InterPro" id="IPR016940">
    <property type="entry name" value="ComGC"/>
</dbReference>
<evidence type="ECO:0000256" key="6">
    <source>
        <dbReference type="ARBA" id="ARBA00022989"/>
    </source>
</evidence>
<dbReference type="NCBIfam" id="NF040999">
    <property type="entry name" value="pilin_ComGC"/>
    <property type="match status" value="1"/>
</dbReference>
<keyword evidence="8 10" id="KW-0178">Competence</keyword>
<comment type="function">
    <text evidence="10">Required for transformation and DNA binding.</text>
</comment>
<comment type="subunit">
    <text evidence="10">Homodimer.</text>
</comment>
<name>A0A7S8CBD0_9BACI</name>
<proteinExistence type="inferred from homology"/>
<comment type="subcellular location">
    <subcellularLocation>
        <location evidence="1">Cell membrane</location>
        <topology evidence="1">Single-pass membrane protein</topology>
    </subcellularLocation>
    <subcellularLocation>
        <location evidence="2">Cell surface</location>
    </subcellularLocation>
</comment>
<keyword evidence="4" id="KW-0488">Methylation</keyword>
<dbReference type="GO" id="GO:0015627">
    <property type="term" value="C:type II protein secretion system complex"/>
    <property type="evidence" value="ECO:0007669"/>
    <property type="project" value="InterPro"/>
</dbReference>
<evidence type="ECO:0000256" key="5">
    <source>
        <dbReference type="ARBA" id="ARBA00022692"/>
    </source>
</evidence>
<dbReference type="GO" id="GO:0015628">
    <property type="term" value="P:protein secretion by the type II secretion system"/>
    <property type="evidence" value="ECO:0007669"/>
    <property type="project" value="InterPro"/>
</dbReference>
<evidence type="ECO:0000256" key="10">
    <source>
        <dbReference type="PIRNR" id="PIRNR029928"/>
    </source>
</evidence>
<evidence type="ECO:0000256" key="2">
    <source>
        <dbReference type="ARBA" id="ARBA00004241"/>
    </source>
</evidence>
<dbReference type="PRINTS" id="PR00813">
    <property type="entry name" value="BCTERIALGSPG"/>
</dbReference>
<dbReference type="GO" id="GO:0009986">
    <property type="term" value="C:cell surface"/>
    <property type="evidence" value="ECO:0007669"/>
    <property type="project" value="UniProtKB-SubCell"/>
</dbReference>
<protein>
    <recommendedName>
        <fullName evidence="10">ComG operon protein 3</fullName>
    </recommendedName>
</protein>
<keyword evidence="10" id="KW-0813">Transport</keyword>
<keyword evidence="5 10" id="KW-0812">Transmembrane</keyword>
<dbReference type="InterPro" id="IPR000983">
    <property type="entry name" value="Bac_GSPG_pilin"/>
</dbReference>
<comment type="similarity">
    <text evidence="9 10">Belongs to the ComGC family.</text>
</comment>
<dbReference type="SUPFAM" id="SSF54523">
    <property type="entry name" value="Pili subunits"/>
    <property type="match status" value="1"/>
</dbReference>
<evidence type="ECO:0000313" key="11">
    <source>
        <dbReference type="EMBL" id="QPC46859.1"/>
    </source>
</evidence>
<dbReference type="RefSeq" id="WP_239674397.1">
    <property type="nucleotide sequence ID" value="NZ_CP049742.1"/>
</dbReference>
<dbReference type="AlphaFoldDB" id="A0A7S8CBD0"/>
<evidence type="ECO:0000256" key="7">
    <source>
        <dbReference type="ARBA" id="ARBA00023136"/>
    </source>
</evidence>
<dbReference type="PIRSF" id="PIRSF029928">
    <property type="entry name" value="Late_competence_ComGC"/>
    <property type="match status" value="1"/>
</dbReference>
<dbReference type="Gene3D" id="3.30.700.10">
    <property type="entry name" value="Glycoprotein, Type 4 Pilin"/>
    <property type="match status" value="1"/>
</dbReference>
<dbReference type="Proteomes" id="UP000593626">
    <property type="component" value="Chromosome"/>
</dbReference>
<dbReference type="InterPro" id="IPR012902">
    <property type="entry name" value="N_methyl_site"/>
</dbReference>
<organism evidence="11 12">
    <name type="scientific">Mangrovibacillus cuniculi</name>
    <dbReference type="NCBI Taxonomy" id="2593652"/>
    <lineage>
        <taxon>Bacteria</taxon>
        <taxon>Bacillati</taxon>
        <taxon>Bacillota</taxon>
        <taxon>Bacilli</taxon>
        <taxon>Bacillales</taxon>
        <taxon>Bacillaceae</taxon>
        <taxon>Mangrovibacillus</taxon>
    </lineage>
</organism>
<evidence type="ECO:0000256" key="8">
    <source>
        <dbReference type="ARBA" id="ARBA00023287"/>
    </source>
</evidence>
<keyword evidence="12" id="KW-1185">Reference proteome</keyword>
<gene>
    <name evidence="11" type="ORF">G8O30_07740</name>
</gene>
<dbReference type="GO" id="GO:0030420">
    <property type="term" value="P:establishment of competence for transformation"/>
    <property type="evidence" value="ECO:0007669"/>
    <property type="project" value="UniProtKB-UniRule"/>
</dbReference>
<evidence type="ECO:0000256" key="1">
    <source>
        <dbReference type="ARBA" id="ARBA00004162"/>
    </source>
</evidence>
<dbReference type="Pfam" id="PF07963">
    <property type="entry name" value="N_methyl"/>
    <property type="match status" value="1"/>
</dbReference>
<keyword evidence="6 10" id="KW-1133">Transmembrane helix</keyword>
<evidence type="ECO:0000256" key="4">
    <source>
        <dbReference type="ARBA" id="ARBA00022481"/>
    </source>
</evidence>
<dbReference type="InterPro" id="IPR045584">
    <property type="entry name" value="Pilin-like"/>
</dbReference>
<feature type="transmembrane region" description="Helical" evidence="10">
    <location>
        <begin position="12"/>
        <end position="33"/>
    </location>
</feature>
<keyword evidence="7 10" id="KW-0472">Membrane</keyword>
<keyword evidence="3 10" id="KW-1003">Cell membrane</keyword>
<dbReference type="EMBL" id="CP049742">
    <property type="protein sequence ID" value="QPC46859.1"/>
    <property type="molecule type" value="Genomic_DNA"/>
</dbReference>